<dbReference type="NCBIfam" id="TIGR02100">
    <property type="entry name" value="glgX_debranch"/>
    <property type="match status" value="1"/>
</dbReference>
<dbReference type="InterPro" id="IPR011837">
    <property type="entry name" value="Glycogen_debranch_GlgX"/>
</dbReference>
<keyword evidence="3" id="KW-0326">Glycosidase</keyword>
<dbReference type="RefSeq" id="WP_077130113.1">
    <property type="nucleotide sequence ID" value="NZ_CP014263.1"/>
</dbReference>
<dbReference type="Proteomes" id="UP000187941">
    <property type="component" value="Chromosome"/>
</dbReference>
<evidence type="ECO:0000256" key="2">
    <source>
        <dbReference type="ARBA" id="ARBA00022801"/>
    </source>
</evidence>
<accession>A0A1P9WTM1</accession>
<dbReference type="STRING" id="1178516.AWR27_04580"/>
<name>A0A1P9WTM1_9BACT</name>
<feature type="region of interest" description="Disordered" evidence="4">
    <location>
        <begin position="1"/>
        <end position="25"/>
    </location>
</feature>
<evidence type="ECO:0000256" key="3">
    <source>
        <dbReference type="ARBA" id="ARBA00023295"/>
    </source>
</evidence>
<dbReference type="PANTHER" id="PTHR43002">
    <property type="entry name" value="GLYCOGEN DEBRANCHING ENZYME"/>
    <property type="match status" value="1"/>
</dbReference>
<dbReference type="InterPro" id="IPR013780">
    <property type="entry name" value="Glyco_hydro_b"/>
</dbReference>
<dbReference type="SUPFAM" id="SSF51011">
    <property type="entry name" value="Glycosyl hydrolase domain"/>
    <property type="match status" value="1"/>
</dbReference>
<keyword evidence="7" id="KW-1185">Reference proteome</keyword>
<keyword evidence="2" id="KW-0378">Hydrolase</keyword>
<evidence type="ECO:0000313" key="6">
    <source>
        <dbReference type="EMBL" id="AQG78673.1"/>
    </source>
</evidence>
<proteinExistence type="inferred from homology"/>
<dbReference type="CDD" id="cd02856">
    <property type="entry name" value="E_set_GDE_Isoamylase_N"/>
    <property type="match status" value="1"/>
</dbReference>
<dbReference type="CDD" id="cd11326">
    <property type="entry name" value="AmyAc_Glg_debranch"/>
    <property type="match status" value="1"/>
</dbReference>
<dbReference type="SUPFAM" id="SSF81296">
    <property type="entry name" value="E set domains"/>
    <property type="match status" value="1"/>
</dbReference>
<feature type="compositionally biased region" description="Low complexity" evidence="4">
    <location>
        <begin position="1"/>
        <end position="10"/>
    </location>
</feature>
<dbReference type="EMBL" id="CP014263">
    <property type="protein sequence ID" value="AQG78673.1"/>
    <property type="molecule type" value="Genomic_DNA"/>
</dbReference>
<organism evidence="6 7">
    <name type="scientific">Spirosoma montaniterrae</name>
    <dbReference type="NCBI Taxonomy" id="1178516"/>
    <lineage>
        <taxon>Bacteria</taxon>
        <taxon>Pseudomonadati</taxon>
        <taxon>Bacteroidota</taxon>
        <taxon>Cytophagia</taxon>
        <taxon>Cytophagales</taxon>
        <taxon>Cytophagaceae</taxon>
        <taxon>Spirosoma</taxon>
    </lineage>
</organism>
<dbReference type="SMART" id="SM00642">
    <property type="entry name" value="Aamy"/>
    <property type="match status" value="1"/>
</dbReference>
<dbReference type="KEGG" id="smon:AWR27_04580"/>
<comment type="similarity">
    <text evidence="1">Belongs to the glycosyl hydrolase 13 family.</text>
</comment>
<protein>
    <submittedName>
        <fullName evidence="6">Glycogen debranching enzyme</fullName>
    </submittedName>
</protein>
<dbReference type="OrthoDB" id="9761875at2"/>
<dbReference type="InterPro" id="IPR004193">
    <property type="entry name" value="Glyco_hydro_13_N"/>
</dbReference>
<dbReference type="Gene3D" id="2.60.40.1180">
    <property type="entry name" value="Golgi alpha-mannosidase II"/>
    <property type="match status" value="1"/>
</dbReference>
<dbReference type="GO" id="GO:0004135">
    <property type="term" value="F:amylo-alpha-1,6-glucosidase activity"/>
    <property type="evidence" value="ECO:0007669"/>
    <property type="project" value="InterPro"/>
</dbReference>
<evidence type="ECO:0000259" key="5">
    <source>
        <dbReference type="SMART" id="SM00642"/>
    </source>
</evidence>
<dbReference type="Gene3D" id="3.20.20.80">
    <property type="entry name" value="Glycosidases"/>
    <property type="match status" value="1"/>
</dbReference>
<reference evidence="6 7" key="1">
    <citation type="submission" date="2016-01" db="EMBL/GenBank/DDBJ databases">
        <authorList>
            <person name="Oliw E.H."/>
        </authorList>
    </citation>
    <scope>NUCLEOTIDE SEQUENCE [LARGE SCALE GENOMIC DNA]</scope>
    <source>
        <strain evidence="6 7">DY10</strain>
    </source>
</reference>
<dbReference type="Pfam" id="PF02922">
    <property type="entry name" value="CBM_48"/>
    <property type="match status" value="1"/>
</dbReference>
<dbReference type="Gene3D" id="2.60.40.10">
    <property type="entry name" value="Immunoglobulins"/>
    <property type="match status" value="1"/>
</dbReference>
<dbReference type="InterPro" id="IPR013783">
    <property type="entry name" value="Ig-like_fold"/>
</dbReference>
<gene>
    <name evidence="6" type="ORF">AWR27_04580</name>
</gene>
<dbReference type="Pfam" id="PF00128">
    <property type="entry name" value="Alpha-amylase"/>
    <property type="match status" value="1"/>
</dbReference>
<evidence type="ECO:0000256" key="4">
    <source>
        <dbReference type="SAM" id="MobiDB-lite"/>
    </source>
</evidence>
<dbReference type="SUPFAM" id="SSF51445">
    <property type="entry name" value="(Trans)glycosidases"/>
    <property type="match status" value="1"/>
</dbReference>
<feature type="domain" description="Glycosyl hydrolase family 13 catalytic" evidence="5">
    <location>
        <begin position="180"/>
        <end position="578"/>
    </location>
</feature>
<feature type="compositionally biased region" description="Pro residues" evidence="4">
    <location>
        <begin position="11"/>
        <end position="21"/>
    </location>
</feature>
<dbReference type="InterPro" id="IPR006047">
    <property type="entry name" value="GH13_cat_dom"/>
</dbReference>
<dbReference type="GO" id="GO:0005980">
    <property type="term" value="P:glycogen catabolic process"/>
    <property type="evidence" value="ECO:0007669"/>
    <property type="project" value="InterPro"/>
</dbReference>
<dbReference type="InterPro" id="IPR014756">
    <property type="entry name" value="Ig_E-set"/>
</dbReference>
<dbReference type="InterPro" id="IPR017853">
    <property type="entry name" value="GH"/>
</dbReference>
<evidence type="ECO:0000313" key="7">
    <source>
        <dbReference type="Proteomes" id="UP000187941"/>
    </source>
</evidence>
<evidence type="ECO:0000256" key="1">
    <source>
        <dbReference type="ARBA" id="ARBA00008061"/>
    </source>
</evidence>
<dbReference type="InterPro" id="IPR044505">
    <property type="entry name" value="GlgX_Isoamylase_N_E_set"/>
</dbReference>
<dbReference type="AlphaFoldDB" id="A0A1P9WTM1"/>
<sequence>MSKSSKTVSPPETPPTKPGKPYPLGATFDGEGVNVALFSENATGAYLCLYDTADPGRETAMIPITERTDLVWHIYVDGLQPGQLYGFRVDGPYDPQAGHFFNPNKLLLDPYAKAINAPVNHNNDWLGYDYEDGEDDRHRVMSAVDSGPTMPKSVVIDDRAFDWEDDTAPAIPMHRSVIYEMHVKGFTHQHPTIDERIRGTYAGLATPESIDYLKKLGVTAVELLPVHQFTNESYWGYNSIGFFAPQNTYSSSGMNGEQVVEFKQMVKNLHKAGIEVILDVVYNHTAEGNQLGPTLSFKGIDNRAYYHQVGDSPDYYMDYTGTGNTFNISHPRALQVVMDSLRYWVTEMHVDGFRFDLASALIRTDEEMGNVSSFLDTVAQDPVLAQVKLIAEPWDIGSYHVGGFPVQWSEWNGRYRDALRSFWKSDEGKAGEVAVRLLGSPDLYDKGRSPANSVNLITAHDGFTLNDLVSYNEKHNEANGENNNDGSNDNLSWNCGAEGPTDDPDINALREKQKRNFLTTLLLSQGTPMIVMGDECGRTQQGNNNGYNQDSEISWMNWHWDDKQQALFDFTSALTTLRREIPLLSRRKFFGSEQVSFLRPDGQEMTHDDLQNPGTHCLALFIDGKRVEEQTEDGQDIGDEQLIWILNAFWEDIPFMLPKLERKTASWEVLIDTNVGQVRPSVKPTKGGQEFTVAARSSVLLRLK</sequence>
<feature type="region of interest" description="Disordered" evidence="4">
    <location>
        <begin position="475"/>
        <end position="505"/>
    </location>
</feature>
<feature type="compositionally biased region" description="Low complexity" evidence="4">
    <location>
        <begin position="479"/>
        <end position="494"/>
    </location>
</feature>